<gene>
    <name evidence="1" type="ORF">SLAVMIC_00749</name>
</gene>
<dbReference type="EMBL" id="OU342829">
    <property type="protein sequence ID" value="CAG7581250.1"/>
    <property type="molecule type" value="Genomic_DNA"/>
</dbReference>
<name>A0A8D9FRT2_9VIRU</name>
<sequence>MNKYDKFMLKSKGRIIFDPMPMMGGNDMFKPFWAIVIISGDIGNYYRWLLEKNFGLSPWQTITDKEEKREDNHFGLRLQKPAWGAHISFIRGEAFKTPYHQTLKGTKQFFNEFPDLKKKKGFNTDQLYHYLFANKFITQKDLETWFEYKSRFNKKIIEFEYELCPYTVKNRSAHWWLRVKAEELKDIRQEMGYKREGHWGLHLTLGSPTPKTEDYSKLLSQSLDFGR</sequence>
<evidence type="ECO:0000313" key="1">
    <source>
        <dbReference type="EMBL" id="CAG7581250.1"/>
    </source>
</evidence>
<protein>
    <submittedName>
        <fullName evidence="1">Uncharacterized protein</fullName>
    </submittedName>
</protein>
<proteinExistence type="predicted"/>
<organism evidence="1">
    <name type="scientific">uncultured marine phage</name>
    <dbReference type="NCBI Taxonomy" id="707152"/>
    <lineage>
        <taxon>Viruses</taxon>
        <taxon>environmental samples</taxon>
    </lineage>
</organism>
<accession>A0A8D9FRT2</accession>
<reference evidence="1" key="1">
    <citation type="submission" date="2021-06" db="EMBL/GenBank/DDBJ databases">
        <authorList>
            <person name="Gannon L."/>
            <person name="Redgwell R T."/>
            <person name="Michniewski S."/>
            <person name="Harrison D C."/>
            <person name="Millard A."/>
        </authorList>
    </citation>
    <scope>NUCLEOTIDE SEQUENCE</scope>
</reference>